<dbReference type="EMBL" id="AOMB01000030">
    <property type="protein sequence ID" value="EMA38490.1"/>
    <property type="molecule type" value="Genomic_DNA"/>
</dbReference>
<evidence type="ECO:0008006" key="3">
    <source>
        <dbReference type="Google" id="ProtNLM"/>
    </source>
</evidence>
<comment type="caution">
    <text evidence="1">The sequence shown here is derived from an EMBL/GenBank/DDBJ whole genome shotgun (WGS) entry which is preliminary data.</text>
</comment>
<name>M0M279_9EURY</name>
<sequence>MSLQEASPTKAILHVLDEGHSDGVERVDVIDRAAAHSQATRENVEAALEDLRKRGEIYGFDGLVKKTPGGSKEERWGGFS</sequence>
<dbReference type="Proteomes" id="UP000011566">
    <property type="component" value="Unassembled WGS sequence"/>
</dbReference>
<dbReference type="PATRIC" id="fig|1132509.6.peg.2271"/>
<reference evidence="1 2" key="1">
    <citation type="journal article" date="2014" name="PLoS Genet.">
        <title>Phylogenetically driven sequencing of extremely halophilic archaea reveals strategies for static and dynamic osmo-response.</title>
        <authorList>
            <person name="Becker E.A."/>
            <person name="Seitzer P.M."/>
            <person name="Tritt A."/>
            <person name="Larsen D."/>
            <person name="Krusor M."/>
            <person name="Yao A.I."/>
            <person name="Wu D."/>
            <person name="Madern D."/>
            <person name="Eisen J.A."/>
            <person name="Darling A.E."/>
            <person name="Facciotti M.T."/>
        </authorList>
    </citation>
    <scope>NUCLEOTIDE SEQUENCE [LARGE SCALE GENOMIC DNA]</scope>
    <source>
        <strain evidence="1 2">100A6</strain>
    </source>
</reference>
<evidence type="ECO:0000313" key="1">
    <source>
        <dbReference type="EMBL" id="EMA38490.1"/>
    </source>
</evidence>
<organism evidence="1 2">
    <name type="scientific">Halococcus hamelinensis 100A6</name>
    <dbReference type="NCBI Taxonomy" id="1132509"/>
    <lineage>
        <taxon>Archaea</taxon>
        <taxon>Methanobacteriati</taxon>
        <taxon>Methanobacteriota</taxon>
        <taxon>Stenosarchaea group</taxon>
        <taxon>Halobacteria</taxon>
        <taxon>Halobacteriales</taxon>
        <taxon>Halococcaceae</taxon>
        <taxon>Halococcus</taxon>
    </lineage>
</organism>
<proteinExistence type="predicted"/>
<accession>M0M279</accession>
<dbReference type="Gene3D" id="1.10.10.10">
    <property type="entry name" value="Winged helix-like DNA-binding domain superfamily/Winged helix DNA-binding domain"/>
    <property type="match status" value="1"/>
</dbReference>
<keyword evidence="2" id="KW-1185">Reference proteome</keyword>
<gene>
    <name evidence="1" type="ORF">C447_10057</name>
</gene>
<dbReference type="AlphaFoldDB" id="M0M279"/>
<dbReference type="InterPro" id="IPR036388">
    <property type="entry name" value="WH-like_DNA-bd_sf"/>
</dbReference>
<protein>
    <recommendedName>
        <fullName evidence="3">MarR family transcriptional regulator</fullName>
    </recommendedName>
</protein>
<evidence type="ECO:0000313" key="2">
    <source>
        <dbReference type="Proteomes" id="UP000011566"/>
    </source>
</evidence>
<dbReference type="RefSeq" id="WP_007693443.1">
    <property type="nucleotide sequence ID" value="NZ_AJRK01000428.1"/>
</dbReference>